<feature type="domain" description="Cytochrome oxidase subunit II copper A binding" evidence="17">
    <location>
        <begin position="90"/>
        <end position="233"/>
    </location>
</feature>
<feature type="transmembrane region" description="Helical" evidence="16">
    <location>
        <begin position="59"/>
        <end position="82"/>
    </location>
</feature>
<proteinExistence type="inferred from homology"/>
<dbReference type="InterPro" id="IPR002429">
    <property type="entry name" value="CcO_II-like_C"/>
</dbReference>
<dbReference type="GO" id="GO:0042773">
    <property type="term" value="P:ATP synthesis coupled electron transport"/>
    <property type="evidence" value="ECO:0007669"/>
    <property type="project" value="TreeGrafter"/>
</dbReference>
<keyword evidence="6 15" id="KW-0812">Transmembrane</keyword>
<evidence type="ECO:0000259" key="18">
    <source>
        <dbReference type="PROSITE" id="PS50999"/>
    </source>
</evidence>
<evidence type="ECO:0000256" key="12">
    <source>
        <dbReference type="ARBA" id="ARBA00023008"/>
    </source>
</evidence>
<dbReference type="InterPro" id="IPR001505">
    <property type="entry name" value="Copper_CuA"/>
</dbReference>
<comment type="catalytic activity">
    <reaction evidence="14">
        <text>4 Fe(II)-[cytochrome c] + O2 + 8 H(+)(in) = 4 Fe(III)-[cytochrome c] + 2 H2O + 4 H(+)(out)</text>
        <dbReference type="Rhea" id="RHEA:11436"/>
        <dbReference type="Rhea" id="RHEA-COMP:10350"/>
        <dbReference type="Rhea" id="RHEA-COMP:14399"/>
        <dbReference type="ChEBI" id="CHEBI:15377"/>
        <dbReference type="ChEBI" id="CHEBI:15378"/>
        <dbReference type="ChEBI" id="CHEBI:15379"/>
        <dbReference type="ChEBI" id="CHEBI:29033"/>
        <dbReference type="ChEBI" id="CHEBI:29034"/>
        <dbReference type="EC" id="7.1.1.9"/>
    </reaction>
    <physiologicalReaction direction="left-to-right" evidence="14">
        <dbReference type="Rhea" id="RHEA:11437"/>
    </physiologicalReaction>
</comment>
<keyword evidence="8" id="KW-0460">Magnesium</keyword>
<evidence type="ECO:0000256" key="13">
    <source>
        <dbReference type="ARBA" id="ARBA00023136"/>
    </source>
</evidence>
<dbReference type="SUPFAM" id="SSF81464">
    <property type="entry name" value="Cytochrome c oxidase subunit II-like, transmembrane region"/>
    <property type="match status" value="1"/>
</dbReference>
<dbReference type="PRINTS" id="PR01166">
    <property type="entry name" value="CYCOXIDASEII"/>
</dbReference>
<protein>
    <recommendedName>
        <fullName evidence="3 15">Cytochrome c oxidase subunit 2</fullName>
    </recommendedName>
</protein>
<dbReference type="PROSITE" id="PS50857">
    <property type="entry name" value="COX2_CUA"/>
    <property type="match status" value="1"/>
</dbReference>
<sequence length="259" mass="29862">LNLNLLNSHNSVGKFLDIFHDWALFILIFICLLVFSINIIFCNNSYVYNDMLEAKTIELVWTIAPGLVLIFLISPSLYGLYLLDLSTLVLPDHTVNVVGRQWFWQYKFSMFIESVLNLINEIKIFFYDSYLGGYNIKTLRNLDVESPLVIRSNELVRFLFSASDVIHCFALPELGFKLDCVPGRLNQGFLYISHVGKFYGQCSEICGANHSFMPIQVECFPKNYEIIISPIVQNTQNSNKNNSFLGSLFSFLFWLCRLK</sequence>
<evidence type="ECO:0000256" key="15">
    <source>
        <dbReference type="RuleBase" id="RU000457"/>
    </source>
</evidence>
<dbReference type="Gene3D" id="1.10.287.90">
    <property type="match status" value="1"/>
</dbReference>
<dbReference type="AlphaFoldDB" id="A0A0E3ZDR5"/>
<dbReference type="InterPro" id="IPR008972">
    <property type="entry name" value="Cupredoxin"/>
</dbReference>
<dbReference type="Gene3D" id="2.60.40.420">
    <property type="entry name" value="Cupredoxins - blue copper proteins"/>
    <property type="match status" value="1"/>
</dbReference>
<evidence type="ECO:0000256" key="8">
    <source>
        <dbReference type="ARBA" id="ARBA00022842"/>
    </source>
</evidence>
<dbReference type="PROSITE" id="PS00078">
    <property type="entry name" value="COX2"/>
    <property type="match status" value="1"/>
</dbReference>
<evidence type="ECO:0000259" key="17">
    <source>
        <dbReference type="PROSITE" id="PS50857"/>
    </source>
</evidence>
<dbReference type="GO" id="GO:0005507">
    <property type="term" value="F:copper ion binding"/>
    <property type="evidence" value="ECO:0007669"/>
    <property type="project" value="InterPro"/>
</dbReference>
<keyword evidence="4 15" id="KW-0813">Transport</keyword>
<dbReference type="InterPro" id="IPR036257">
    <property type="entry name" value="Cyt_c_oxidase_su2_TM_sf"/>
</dbReference>
<keyword evidence="9" id="KW-1278">Translocase</keyword>
<evidence type="ECO:0000313" key="19">
    <source>
        <dbReference type="EMBL" id="AKC99403.1"/>
    </source>
</evidence>
<keyword evidence="15 19" id="KW-0496">Mitochondrion</keyword>
<dbReference type="InterPro" id="IPR045187">
    <property type="entry name" value="CcO_II"/>
</dbReference>
<feature type="domain" description="Cytochrome oxidase subunit II transmembrane region profile" evidence="18">
    <location>
        <begin position="1"/>
        <end position="87"/>
    </location>
</feature>
<dbReference type="GO" id="GO:0005743">
    <property type="term" value="C:mitochondrial inner membrane"/>
    <property type="evidence" value="ECO:0007669"/>
    <property type="project" value="UniProtKB-SubCell"/>
</dbReference>
<evidence type="ECO:0000256" key="11">
    <source>
        <dbReference type="ARBA" id="ARBA00022989"/>
    </source>
</evidence>
<keyword evidence="12 15" id="KW-0186">Copper</keyword>
<keyword evidence="11 16" id="KW-1133">Transmembrane helix</keyword>
<dbReference type="GO" id="GO:0004129">
    <property type="term" value="F:cytochrome-c oxidase activity"/>
    <property type="evidence" value="ECO:0007669"/>
    <property type="project" value="UniProtKB-EC"/>
</dbReference>
<keyword evidence="10 15" id="KW-0249">Electron transport</keyword>
<dbReference type="PANTHER" id="PTHR22888">
    <property type="entry name" value="CYTOCHROME C OXIDASE, SUBUNIT II"/>
    <property type="match status" value="1"/>
</dbReference>
<dbReference type="Pfam" id="PF02790">
    <property type="entry name" value="COX2_TM"/>
    <property type="match status" value="1"/>
</dbReference>
<geneLocation type="mitochondrion" evidence="19"/>
<comment type="subcellular location">
    <subcellularLocation>
        <location evidence="1">Membrane</location>
        <topology evidence="1">Multi-pass membrane protein</topology>
    </subcellularLocation>
    <subcellularLocation>
        <location evidence="15">Mitochondrion inner membrane</location>
        <topology evidence="15">Multi-pass membrane protein</topology>
    </subcellularLocation>
</comment>
<evidence type="ECO:0000256" key="16">
    <source>
        <dbReference type="SAM" id="Phobius"/>
    </source>
</evidence>
<comment type="cofactor">
    <cofactor evidence="15">
        <name>Cu cation</name>
        <dbReference type="ChEBI" id="CHEBI:23378"/>
    </cofactor>
    <text evidence="15">Binds a copper A center.</text>
</comment>
<reference evidence="19" key="1">
    <citation type="journal article" date="2015" name="PLoS ONE">
        <title>Evolutionary analysis of mitogenomes from parasitic and free-living flatworms.</title>
        <authorList>
            <person name="Sola E."/>
            <person name="Alvarez-Presas M."/>
            <person name="Frias-Lopez C."/>
            <person name="Littlewood D.T."/>
            <person name="Rozas J."/>
            <person name="Riutort M."/>
        </authorList>
    </citation>
    <scope>NUCLEOTIDE SEQUENCE</scope>
</reference>
<evidence type="ECO:0000256" key="4">
    <source>
        <dbReference type="ARBA" id="ARBA00022448"/>
    </source>
</evidence>
<evidence type="ECO:0000256" key="2">
    <source>
        <dbReference type="ARBA" id="ARBA00007866"/>
    </source>
</evidence>
<evidence type="ECO:0000256" key="1">
    <source>
        <dbReference type="ARBA" id="ARBA00004141"/>
    </source>
</evidence>
<evidence type="ECO:0000256" key="5">
    <source>
        <dbReference type="ARBA" id="ARBA00022660"/>
    </source>
</evidence>
<gene>
    <name evidence="19" type="primary">cox2</name>
</gene>
<keyword evidence="13 15" id="KW-0472">Membrane</keyword>
<evidence type="ECO:0000256" key="10">
    <source>
        <dbReference type="ARBA" id="ARBA00022982"/>
    </source>
</evidence>
<dbReference type="PANTHER" id="PTHR22888:SF9">
    <property type="entry name" value="CYTOCHROME C OXIDASE SUBUNIT 2"/>
    <property type="match status" value="1"/>
</dbReference>
<comment type="similarity">
    <text evidence="2 15">Belongs to the cytochrome c oxidase subunit 2 family.</text>
</comment>
<evidence type="ECO:0000256" key="6">
    <source>
        <dbReference type="ARBA" id="ARBA00022692"/>
    </source>
</evidence>
<keyword evidence="7 15" id="KW-0479">Metal-binding</keyword>
<evidence type="ECO:0000256" key="14">
    <source>
        <dbReference type="ARBA" id="ARBA00049512"/>
    </source>
</evidence>
<dbReference type="EMBL" id="KP208777">
    <property type="protein sequence ID" value="AKC99403.1"/>
    <property type="molecule type" value="Genomic_DNA"/>
</dbReference>
<dbReference type="PROSITE" id="PS50999">
    <property type="entry name" value="COX2_TM"/>
    <property type="match status" value="1"/>
</dbReference>
<dbReference type="SUPFAM" id="SSF49503">
    <property type="entry name" value="Cupredoxins"/>
    <property type="match status" value="1"/>
</dbReference>
<comment type="function">
    <text evidence="15">Component of the cytochrome c oxidase, the last enzyme in the mitochondrial electron transport chain which drives oxidative phosphorylation. The respiratory chain contains 3 multisubunit complexes succinate dehydrogenase (complex II, CII), ubiquinol-cytochrome c oxidoreductase (cytochrome b-c1 complex, complex III, CIII) and cytochrome c oxidase (complex IV, CIV), that cooperate to transfer electrons derived from NADH and succinate to molecular oxygen, creating an electrochemical gradient over the inner membrane that drives transmembrane transport and the ATP synthase. Cytochrome c oxidase is the component of the respiratory chain that catalyzes the reduction of oxygen to water. Electrons originating from reduced cytochrome c in the intermembrane space (IMS) are transferred via the dinuclear copper A center (CU(A)) of subunit 2 and heme A of subunit 1 to the active site in subunit 1, a binuclear center (BNC) formed by heme A3 and copper B (CU(B)). The BNC reduces molecular oxygen to 2 water molecules using 4 electrons from cytochrome c in the IMS and 4 protons from the mitochondrial matrix.</text>
</comment>
<keyword evidence="5 15" id="KW-0679">Respiratory chain</keyword>
<evidence type="ECO:0000256" key="7">
    <source>
        <dbReference type="ARBA" id="ARBA00022723"/>
    </source>
</evidence>
<organism evidence="19">
    <name type="scientific">Obama sp. MAP-2014</name>
    <dbReference type="NCBI Taxonomy" id="1520506"/>
    <lineage>
        <taxon>Eukaryota</taxon>
        <taxon>Metazoa</taxon>
        <taxon>Spiralia</taxon>
        <taxon>Lophotrochozoa</taxon>
        <taxon>Platyhelminthes</taxon>
        <taxon>Rhabditophora</taxon>
        <taxon>Seriata</taxon>
        <taxon>Tricladida</taxon>
        <taxon>Continenticola</taxon>
        <taxon>Geoplanoidea</taxon>
        <taxon>Geoplanidae</taxon>
        <taxon>Geoplaninae</taxon>
        <taxon>Obama</taxon>
    </lineage>
</organism>
<evidence type="ECO:0000256" key="3">
    <source>
        <dbReference type="ARBA" id="ARBA00015946"/>
    </source>
</evidence>
<accession>A0A0E3ZDR5</accession>
<dbReference type="Pfam" id="PF00116">
    <property type="entry name" value="COX2"/>
    <property type="match status" value="1"/>
</dbReference>
<feature type="transmembrane region" description="Helical" evidence="16">
    <location>
        <begin position="22"/>
        <end position="47"/>
    </location>
</feature>
<keyword evidence="15" id="KW-0999">Mitochondrion inner membrane</keyword>
<name>A0A0E3ZDR5_9PLAT</name>
<dbReference type="InterPro" id="IPR011759">
    <property type="entry name" value="Cyt_c_oxidase_su2_TM_dom"/>
</dbReference>
<evidence type="ECO:0000256" key="9">
    <source>
        <dbReference type="ARBA" id="ARBA00022967"/>
    </source>
</evidence>
<feature type="non-terminal residue" evidence="19">
    <location>
        <position position="1"/>
    </location>
</feature>